<dbReference type="GeneID" id="94337542"/>
<dbReference type="RefSeq" id="XP_067802411.1">
    <property type="nucleotide sequence ID" value="XM_067948260.1"/>
</dbReference>
<proteinExistence type="predicted"/>
<sequence>MDLLDTPSETEISNSDIQTIPAEAVPAISKYKTPEYLEAEDVLRRLQTLNNGDCIYFKKSTLGNKVSSMDNPLPIDFIEGRVVCFTFDEVKQYVVVNLHPHGALQFCYGDLYRMAMARDIYIHRLDMKRIDLSKGSKGGLAGNLNIASKNRTIKSLDDSLPYYAASHSDIDSSCSDLDAYTRQKLLSTDPKARPIPPGVETFCKCRFINKIEFVRKIRGLVRTNRQKFMENTTFMQELRLVLTQNVRAYELEMAAYLLNTNPWQYCSNPHEEPSPERIKEIIEMYKAAVRNPIYMELFAKWQANTSTSIN</sequence>
<comment type="caution">
    <text evidence="1">The sequence shown here is derived from an EMBL/GenBank/DDBJ whole genome shotgun (WGS) entry which is preliminary data.</text>
</comment>
<gene>
    <name evidence="1" type="ORF">BdWA1_003245</name>
</gene>
<dbReference type="EMBL" id="JALLKP010000004">
    <property type="protein sequence ID" value="KAK2195568.1"/>
    <property type="molecule type" value="Genomic_DNA"/>
</dbReference>
<name>A0AAD9PJK7_9APIC</name>
<dbReference type="AlphaFoldDB" id="A0AAD9PJK7"/>
<keyword evidence="2" id="KW-1185">Reference proteome</keyword>
<evidence type="ECO:0000313" key="2">
    <source>
        <dbReference type="Proteomes" id="UP001214638"/>
    </source>
</evidence>
<reference evidence="1" key="1">
    <citation type="journal article" date="2023" name="Nat. Microbiol.">
        <title>Babesia duncani multi-omics identifies virulence factors and drug targets.</title>
        <authorList>
            <person name="Singh P."/>
            <person name="Lonardi S."/>
            <person name="Liang Q."/>
            <person name="Vydyam P."/>
            <person name="Khabirova E."/>
            <person name="Fang T."/>
            <person name="Gihaz S."/>
            <person name="Thekkiniath J."/>
            <person name="Munshi M."/>
            <person name="Abel S."/>
            <person name="Ciampossin L."/>
            <person name="Batugedara G."/>
            <person name="Gupta M."/>
            <person name="Lu X.M."/>
            <person name="Lenz T."/>
            <person name="Chakravarty S."/>
            <person name="Cornillot E."/>
            <person name="Hu Y."/>
            <person name="Ma W."/>
            <person name="Gonzalez L.M."/>
            <person name="Sanchez S."/>
            <person name="Estrada K."/>
            <person name="Sanchez-Flores A."/>
            <person name="Montero E."/>
            <person name="Harb O.S."/>
            <person name="Le Roch K.G."/>
            <person name="Mamoun C.B."/>
        </authorList>
    </citation>
    <scope>NUCLEOTIDE SEQUENCE</scope>
    <source>
        <strain evidence="1">WA1</strain>
    </source>
</reference>
<organism evidence="1 2">
    <name type="scientific">Babesia duncani</name>
    <dbReference type="NCBI Taxonomy" id="323732"/>
    <lineage>
        <taxon>Eukaryota</taxon>
        <taxon>Sar</taxon>
        <taxon>Alveolata</taxon>
        <taxon>Apicomplexa</taxon>
        <taxon>Aconoidasida</taxon>
        <taxon>Piroplasmida</taxon>
        <taxon>Babesiidae</taxon>
        <taxon>Babesia</taxon>
    </lineage>
</organism>
<protein>
    <submittedName>
        <fullName evidence="1">Uncharacterized protein</fullName>
    </submittedName>
</protein>
<dbReference type="KEGG" id="bdw:94337542"/>
<accession>A0AAD9PJK7</accession>
<evidence type="ECO:0000313" key="1">
    <source>
        <dbReference type="EMBL" id="KAK2195568.1"/>
    </source>
</evidence>
<dbReference type="Proteomes" id="UP001214638">
    <property type="component" value="Unassembled WGS sequence"/>
</dbReference>